<reference evidence="1" key="1">
    <citation type="journal article" date="2020" name="Stud. Mycol.">
        <title>101 Dothideomycetes genomes: a test case for predicting lifestyles and emergence of pathogens.</title>
        <authorList>
            <person name="Haridas S."/>
            <person name="Albert R."/>
            <person name="Binder M."/>
            <person name="Bloem J."/>
            <person name="Labutti K."/>
            <person name="Salamov A."/>
            <person name="Andreopoulos B."/>
            <person name="Baker S."/>
            <person name="Barry K."/>
            <person name="Bills G."/>
            <person name="Bluhm B."/>
            <person name="Cannon C."/>
            <person name="Castanera R."/>
            <person name="Culley D."/>
            <person name="Daum C."/>
            <person name="Ezra D."/>
            <person name="Gonzalez J."/>
            <person name="Henrissat B."/>
            <person name="Kuo A."/>
            <person name="Liang C."/>
            <person name="Lipzen A."/>
            <person name="Lutzoni F."/>
            <person name="Magnuson J."/>
            <person name="Mondo S."/>
            <person name="Nolan M."/>
            <person name="Ohm R."/>
            <person name="Pangilinan J."/>
            <person name="Park H.-J."/>
            <person name="Ramirez L."/>
            <person name="Alfaro M."/>
            <person name="Sun H."/>
            <person name="Tritt A."/>
            <person name="Yoshinaga Y."/>
            <person name="Zwiers L.-H."/>
            <person name="Turgeon B."/>
            <person name="Goodwin S."/>
            <person name="Spatafora J."/>
            <person name="Crous P."/>
            <person name="Grigoriev I."/>
        </authorList>
    </citation>
    <scope>NUCLEOTIDE SEQUENCE</scope>
    <source>
        <strain evidence="1">CBS 627.86</strain>
    </source>
</reference>
<dbReference type="AlphaFoldDB" id="A0A6A5YR04"/>
<sequence>MLADIGDRALYACITFWKRGDRNGRCNIIPPARDCISNPEYPSGTSVATVTLTATGAGSVTLIIVDEALCSKGPSMTTAVTTIDANASQLNLRPAVTADRRLVAISQVLCRSSIVPPLAA</sequence>
<accession>A0A6A5YR04</accession>
<gene>
    <name evidence="1" type="ORF">BDV96DRAFT_585524</name>
</gene>
<organism evidence="1 2">
    <name type="scientific">Lophiotrema nucula</name>
    <dbReference type="NCBI Taxonomy" id="690887"/>
    <lineage>
        <taxon>Eukaryota</taxon>
        <taxon>Fungi</taxon>
        <taxon>Dikarya</taxon>
        <taxon>Ascomycota</taxon>
        <taxon>Pezizomycotina</taxon>
        <taxon>Dothideomycetes</taxon>
        <taxon>Pleosporomycetidae</taxon>
        <taxon>Pleosporales</taxon>
        <taxon>Lophiotremataceae</taxon>
        <taxon>Lophiotrema</taxon>
    </lineage>
</organism>
<dbReference type="EMBL" id="ML977342">
    <property type="protein sequence ID" value="KAF2109403.1"/>
    <property type="molecule type" value="Genomic_DNA"/>
</dbReference>
<name>A0A6A5YR04_9PLEO</name>
<keyword evidence="2" id="KW-1185">Reference proteome</keyword>
<proteinExistence type="predicted"/>
<evidence type="ECO:0000313" key="2">
    <source>
        <dbReference type="Proteomes" id="UP000799770"/>
    </source>
</evidence>
<evidence type="ECO:0000313" key="1">
    <source>
        <dbReference type="EMBL" id="KAF2109403.1"/>
    </source>
</evidence>
<protein>
    <submittedName>
        <fullName evidence="1">Uncharacterized protein</fullName>
    </submittedName>
</protein>
<dbReference type="Proteomes" id="UP000799770">
    <property type="component" value="Unassembled WGS sequence"/>
</dbReference>